<sequence>MPFEFTAMDLFSPYDVKDEVRKRSALEELYRFLDQLNKAELEEEVTKYGIEWYLKIQSAYSPHLAQLSVFTYSEFQTFLYMAANLANKRPIDARTQSREDCMDYINPNSLLLGRAGPKGHLED</sequence>
<dbReference type="OrthoDB" id="8963124at2759"/>
<proteinExistence type="predicted"/>
<dbReference type="AlphaFoldDB" id="A0A9Q1EWW6"/>
<keyword evidence="2" id="KW-1185">Reference proteome</keyword>
<gene>
    <name evidence="1" type="ORF">SKAU_G00279930</name>
</gene>
<dbReference type="Proteomes" id="UP001152622">
    <property type="component" value="Chromosome 11"/>
</dbReference>
<reference evidence="1" key="1">
    <citation type="journal article" date="2023" name="Science">
        <title>Genome structures resolve the early diversification of teleost fishes.</title>
        <authorList>
            <person name="Parey E."/>
            <person name="Louis A."/>
            <person name="Montfort J."/>
            <person name="Bouchez O."/>
            <person name="Roques C."/>
            <person name="Iampietro C."/>
            <person name="Lluch J."/>
            <person name="Castinel A."/>
            <person name="Donnadieu C."/>
            <person name="Desvignes T."/>
            <person name="Floi Bucao C."/>
            <person name="Jouanno E."/>
            <person name="Wen M."/>
            <person name="Mejri S."/>
            <person name="Dirks R."/>
            <person name="Jansen H."/>
            <person name="Henkel C."/>
            <person name="Chen W.J."/>
            <person name="Zahm M."/>
            <person name="Cabau C."/>
            <person name="Klopp C."/>
            <person name="Thompson A.W."/>
            <person name="Robinson-Rechavi M."/>
            <person name="Braasch I."/>
            <person name="Lecointre G."/>
            <person name="Bobe J."/>
            <person name="Postlethwait J.H."/>
            <person name="Berthelot C."/>
            <person name="Roest Crollius H."/>
            <person name="Guiguen Y."/>
        </authorList>
    </citation>
    <scope>NUCLEOTIDE SEQUENCE</scope>
    <source>
        <strain evidence="1">WJC10195</strain>
    </source>
</reference>
<name>A0A9Q1EWW6_SYNKA</name>
<comment type="caution">
    <text evidence="1">The sequence shown here is derived from an EMBL/GenBank/DDBJ whole genome shotgun (WGS) entry which is preliminary data.</text>
</comment>
<protein>
    <submittedName>
        <fullName evidence="1">Uncharacterized protein</fullName>
    </submittedName>
</protein>
<evidence type="ECO:0000313" key="2">
    <source>
        <dbReference type="Proteomes" id="UP001152622"/>
    </source>
</evidence>
<dbReference type="EMBL" id="JAINUF010000011">
    <property type="protein sequence ID" value="KAJ8346592.1"/>
    <property type="molecule type" value="Genomic_DNA"/>
</dbReference>
<accession>A0A9Q1EWW6</accession>
<evidence type="ECO:0000313" key="1">
    <source>
        <dbReference type="EMBL" id="KAJ8346592.1"/>
    </source>
</evidence>
<organism evidence="1 2">
    <name type="scientific">Synaphobranchus kaupii</name>
    <name type="common">Kaup's arrowtooth eel</name>
    <dbReference type="NCBI Taxonomy" id="118154"/>
    <lineage>
        <taxon>Eukaryota</taxon>
        <taxon>Metazoa</taxon>
        <taxon>Chordata</taxon>
        <taxon>Craniata</taxon>
        <taxon>Vertebrata</taxon>
        <taxon>Euteleostomi</taxon>
        <taxon>Actinopterygii</taxon>
        <taxon>Neopterygii</taxon>
        <taxon>Teleostei</taxon>
        <taxon>Anguilliformes</taxon>
        <taxon>Synaphobranchidae</taxon>
        <taxon>Synaphobranchus</taxon>
    </lineage>
</organism>